<gene>
    <name evidence="10" type="ORF">MNBD_ACTINO02-1657</name>
</gene>
<organism evidence="10">
    <name type="scientific">hydrothermal vent metagenome</name>
    <dbReference type="NCBI Taxonomy" id="652676"/>
    <lineage>
        <taxon>unclassified sequences</taxon>
        <taxon>metagenomes</taxon>
        <taxon>ecological metagenomes</taxon>
    </lineage>
</organism>
<evidence type="ECO:0000256" key="8">
    <source>
        <dbReference type="ARBA" id="ARBA00049120"/>
    </source>
</evidence>
<dbReference type="AlphaFoldDB" id="A0A3B0SYY1"/>
<evidence type="ECO:0000256" key="4">
    <source>
        <dbReference type="ARBA" id="ARBA00022679"/>
    </source>
</evidence>
<dbReference type="GO" id="GO:0009307">
    <property type="term" value="P:DNA restriction-modification system"/>
    <property type="evidence" value="ECO:0007669"/>
    <property type="project" value="UniProtKB-KW"/>
</dbReference>
<dbReference type="EC" id="2.1.1.113" evidence="2"/>
<dbReference type="EMBL" id="UOEK01000528">
    <property type="protein sequence ID" value="VAW09163.1"/>
    <property type="molecule type" value="Genomic_DNA"/>
</dbReference>
<dbReference type="GO" id="GO:0008170">
    <property type="term" value="F:N-methyltransferase activity"/>
    <property type="evidence" value="ECO:0007669"/>
    <property type="project" value="InterPro"/>
</dbReference>
<protein>
    <recommendedName>
        <fullName evidence="2">site-specific DNA-methyltransferase (cytosine-N(4)-specific)</fullName>
        <ecNumber evidence="2">2.1.1.113</ecNumber>
    </recommendedName>
</protein>
<evidence type="ECO:0000256" key="5">
    <source>
        <dbReference type="ARBA" id="ARBA00022691"/>
    </source>
</evidence>
<dbReference type="PRINTS" id="PR00508">
    <property type="entry name" value="S21N4MTFRASE"/>
</dbReference>
<proteinExistence type="inferred from homology"/>
<evidence type="ECO:0000256" key="2">
    <source>
        <dbReference type="ARBA" id="ARBA00012185"/>
    </source>
</evidence>
<dbReference type="InterPro" id="IPR001091">
    <property type="entry name" value="RM_Methyltransferase"/>
</dbReference>
<evidence type="ECO:0000313" key="10">
    <source>
        <dbReference type="EMBL" id="VAW09163.1"/>
    </source>
</evidence>
<feature type="domain" description="DNA methylase N-4/N-6" evidence="9">
    <location>
        <begin position="66"/>
        <end position="277"/>
    </location>
</feature>
<dbReference type="PROSITE" id="PS00093">
    <property type="entry name" value="N4_MTASE"/>
    <property type="match status" value="1"/>
</dbReference>
<evidence type="ECO:0000256" key="6">
    <source>
        <dbReference type="ARBA" id="ARBA00022747"/>
    </source>
</evidence>
<dbReference type="InterPro" id="IPR002941">
    <property type="entry name" value="DNA_methylase_N4/N6"/>
</dbReference>
<accession>A0A3B0SYY1</accession>
<dbReference type="Gene3D" id="3.40.50.150">
    <property type="entry name" value="Vaccinia Virus protein VP39"/>
    <property type="match status" value="1"/>
</dbReference>
<dbReference type="InterPro" id="IPR029063">
    <property type="entry name" value="SAM-dependent_MTases_sf"/>
</dbReference>
<keyword evidence="3 10" id="KW-0489">Methyltransferase</keyword>
<sequence>MATTTASFGAGKRESHDASVYYSRRMSGAAPVLQPTGLVQDPPQKILDKIFCQSSEAMTQIPDASVALMVTSPPYNVGKEYDEDLTLDAYLDLLHRVFTETYRVLEAGGRVAVNVANLGRKPYLALNHHVARLLEEVGFLLRGEIIWQKAKGAGGSCAWGSWQSAKNPTLRDLHEYIIVGCKESFSRQRKGDDSISKEDFMAATLSVWNIAPASAKRVGHPAPFPVDLPKRLIELYTFEDDLVLDPFMGAGATAIAAKQTDRFYVGYEISPEYRKLALDRIKKAATDPSP</sequence>
<evidence type="ECO:0000256" key="3">
    <source>
        <dbReference type="ARBA" id="ARBA00022603"/>
    </source>
</evidence>
<comment type="similarity">
    <text evidence="1">Belongs to the N(4)/N(6)-methyltransferase family. N(4) subfamily.</text>
</comment>
<dbReference type="Pfam" id="PF01555">
    <property type="entry name" value="N6_N4_Mtase"/>
    <property type="match status" value="1"/>
</dbReference>
<dbReference type="InterPro" id="IPR017985">
    <property type="entry name" value="MeTrfase_CN4_CS"/>
</dbReference>
<evidence type="ECO:0000259" key="9">
    <source>
        <dbReference type="Pfam" id="PF01555"/>
    </source>
</evidence>
<keyword evidence="7" id="KW-0238">DNA-binding</keyword>
<name>A0A3B0SYY1_9ZZZZ</name>
<keyword evidence="5" id="KW-0949">S-adenosyl-L-methionine</keyword>
<dbReference type="GO" id="GO:0032259">
    <property type="term" value="P:methylation"/>
    <property type="evidence" value="ECO:0007669"/>
    <property type="project" value="UniProtKB-KW"/>
</dbReference>
<dbReference type="GO" id="GO:0003677">
    <property type="term" value="F:DNA binding"/>
    <property type="evidence" value="ECO:0007669"/>
    <property type="project" value="UniProtKB-KW"/>
</dbReference>
<dbReference type="GO" id="GO:0015667">
    <property type="term" value="F:site-specific DNA-methyltransferase (cytosine-N4-specific) activity"/>
    <property type="evidence" value="ECO:0007669"/>
    <property type="project" value="UniProtKB-EC"/>
</dbReference>
<evidence type="ECO:0000256" key="7">
    <source>
        <dbReference type="ARBA" id="ARBA00023125"/>
    </source>
</evidence>
<keyword evidence="6" id="KW-0680">Restriction system</keyword>
<reference evidence="10" key="1">
    <citation type="submission" date="2018-06" db="EMBL/GenBank/DDBJ databases">
        <authorList>
            <person name="Zhirakovskaya E."/>
        </authorList>
    </citation>
    <scope>NUCLEOTIDE SEQUENCE</scope>
</reference>
<dbReference type="SUPFAM" id="SSF53335">
    <property type="entry name" value="S-adenosyl-L-methionine-dependent methyltransferases"/>
    <property type="match status" value="1"/>
</dbReference>
<keyword evidence="4 10" id="KW-0808">Transferase</keyword>
<comment type="catalytic activity">
    <reaction evidence="8">
        <text>a 2'-deoxycytidine in DNA + S-adenosyl-L-methionine = an N(4)-methyl-2'-deoxycytidine in DNA + S-adenosyl-L-homocysteine + H(+)</text>
        <dbReference type="Rhea" id="RHEA:16857"/>
        <dbReference type="Rhea" id="RHEA-COMP:11369"/>
        <dbReference type="Rhea" id="RHEA-COMP:13674"/>
        <dbReference type="ChEBI" id="CHEBI:15378"/>
        <dbReference type="ChEBI" id="CHEBI:57856"/>
        <dbReference type="ChEBI" id="CHEBI:59789"/>
        <dbReference type="ChEBI" id="CHEBI:85452"/>
        <dbReference type="ChEBI" id="CHEBI:137933"/>
        <dbReference type="EC" id="2.1.1.113"/>
    </reaction>
</comment>
<evidence type="ECO:0000256" key="1">
    <source>
        <dbReference type="ARBA" id="ARBA00010203"/>
    </source>
</evidence>